<proteinExistence type="predicted"/>
<protein>
    <submittedName>
        <fullName evidence="1">Uncharacterized protein</fullName>
    </submittedName>
</protein>
<dbReference type="EMBL" id="BK015465">
    <property type="protein sequence ID" value="DAE08193.1"/>
    <property type="molecule type" value="Genomic_DNA"/>
</dbReference>
<evidence type="ECO:0000313" key="1">
    <source>
        <dbReference type="EMBL" id="DAE08193.1"/>
    </source>
</evidence>
<sequence>MVEITSMVLSIVNRLRAFILQMMKKAAKICGL</sequence>
<organism evidence="1">
    <name type="scientific">Siphoviridae sp. ctXQ014</name>
    <dbReference type="NCBI Taxonomy" id="2825542"/>
    <lineage>
        <taxon>Viruses</taxon>
        <taxon>Duplodnaviria</taxon>
        <taxon>Heunggongvirae</taxon>
        <taxon>Uroviricota</taxon>
        <taxon>Caudoviricetes</taxon>
    </lineage>
</organism>
<reference evidence="1" key="1">
    <citation type="journal article" date="2021" name="Proc. Natl. Acad. Sci. U.S.A.">
        <title>A Catalog of Tens of Thousands of Viruses from Human Metagenomes Reveals Hidden Associations with Chronic Diseases.</title>
        <authorList>
            <person name="Tisza M.J."/>
            <person name="Buck C.B."/>
        </authorList>
    </citation>
    <scope>NUCLEOTIDE SEQUENCE</scope>
    <source>
        <strain evidence="1">CtXQ014</strain>
    </source>
</reference>
<name>A0A8S5PP38_9CAUD</name>
<accession>A0A8S5PP38</accession>